<dbReference type="InterPro" id="IPR050300">
    <property type="entry name" value="GDXG_lipolytic_enzyme"/>
</dbReference>
<dbReference type="PANTHER" id="PTHR48081:SF8">
    <property type="entry name" value="ALPHA_BETA HYDROLASE FOLD-3 DOMAIN-CONTAINING PROTEIN-RELATED"/>
    <property type="match status" value="1"/>
</dbReference>
<dbReference type="eggNOG" id="KOG1515">
    <property type="taxonomic scope" value="Eukaryota"/>
</dbReference>
<dbReference type="Gene3D" id="3.40.50.1820">
    <property type="entry name" value="alpha/beta hydrolase"/>
    <property type="match status" value="1"/>
</dbReference>
<dbReference type="InterPro" id="IPR029058">
    <property type="entry name" value="AB_hydrolase_fold"/>
</dbReference>
<keyword evidence="2" id="KW-0378">Hydrolase</keyword>
<evidence type="ECO:0000313" key="4">
    <source>
        <dbReference type="EMBL" id="ETS81646.1"/>
    </source>
</evidence>
<dbReference type="PANTHER" id="PTHR48081">
    <property type="entry name" value="AB HYDROLASE SUPERFAMILY PROTEIN C4A8.06C"/>
    <property type="match status" value="1"/>
</dbReference>
<evidence type="ECO:0000256" key="1">
    <source>
        <dbReference type="ARBA" id="ARBA00010515"/>
    </source>
</evidence>
<accession>W3X8Z5</accession>
<dbReference type="InterPro" id="IPR002168">
    <property type="entry name" value="Lipase_GDXG_HIS_AS"/>
</dbReference>
<gene>
    <name evidence="4" type="ORF">PFICI_06648</name>
</gene>
<evidence type="ECO:0000313" key="5">
    <source>
        <dbReference type="Proteomes" id="UP000030651"/>
    </source>
</evidence>
<evidence type="ECO:0000259" key="3">
    <source>
        <dbReference type="Pfam" id="PF07859"/>
    </source>
</evidence>
<dbReference type="OrthoDB" id="408631at2759"/>
<dbReference type="HOGENOM" id="CLU_012494_6_3_1"/>
<sequence length="359" mass="39482">MVNIKTKSDYVITDNFKPGPKNGHLSVKDPNFAEVEAATVEALAPLWEAAVPLDKFKEGWVTAPPAIPDGCPEPGKDVFISQMKVTVRDGTEIEIQIYRPPELRTDAALVFRMHGGGWTVGSHSTSLRFHGDSPVPPSQLTRSSRAPEFPYPYPIEDSWDVLKWCKVHAKYLGVNPEKIILAGNSGGGNMAACLAIKARDEGLTGIVAQSLVFPVTCHPKFFSEVPNKEKYELLSYSQNHQAAIVDSYRMEFFWDQYVGTDPKPDPGHSPLLHQLKDLKGLPPAFVHAAGLDPLRDEGIAYAEALKAAGNDVQLAAYPGLPHCFYMFVGFKQTKDYFERVIGFVKKHADAGPGQAKSHI</sequence>
<reference evidence="5" key="1">
    <citation type="journal article" date="2015" name="BMC Genomics">
        <title>Genomic and transcriptomic analysis of the endophytic fungus Pestalotiopsis fici reveals its lifestyle and high potential for synthesis of natural products.</title>
        <authorList>
            <person name="Wang X."/>
            <person name="Zhang X."/>
            <person name="Liu L."/>
            <person name="Xiang M."/>
            <person name="Wang W."/>
            <person name="Sun X."/>
            <person name="Che Y."/>
            <person name="Guo L."/>
            <person name="Liu G."/>
            <person name="Guo L."/>
            <person name="Wang C."/>
            <person name="Yin W.B."/>
            <person name="Stadler M."/>
            <person name="Zhang X."/>
            <person name="Liu X."/>
        </authorList>
    </citation>
    <scope>NUCLEOTIDE SEQUENCE [LARGE SCALE GENOMIC DNA]</scope>
    <source>
        <strain evidence="5">W106-1 / CGMCC3.15140</strain>
    </source>
</reference>
<dbReference type="PROSITE" id="PS01173">
    <property type="entry name" value="LIPASE_GDXG_HIS"/>
    <property type="match status" value="1"/>
</dbReference>
<dbReference type="GO" id="GO:0016787">
    <property type="term" value="F:hydrolase activity"/>
    <property type="evidence" value="ECO:0007669"/>
    <property type="project" value="UniProtKB-KW"/>
</dbReference>
<dbReference type="OMA" id="KECAACY"/>
<dbReference type="AlphaFoldDB" id="W3X8Z5"/>
<dbReference type="KEGG" id="pfy:PFICI_06648"/>
<comment type="similarity">
    <text evidence="1">Belongs to the 'GDXG' lipolytic enzyme family.</text>
</comment>
<feature type="domain" description="Alpha/beta hydrolase fold-3" evidence="3">
    <location>
        <begin position="111"/>
        <end position="325"/>
    </location>
</feature>
<proteinExistence type="inferred from homology"/>
<dbReference type="EMBL" id="KI912112">
    <property type="protein sequence ID" value="ETS81646.1"/>
    <property type="molecule type" value="Genomic_DNA"/>
</dbReference>
<protein>
    <recommendedName>
        <fullName evidence="3">Alpha/beta hydrolase fold-3 domain-containing protein</fullName>
    </recommendedName>
</protein>
<dbReference type="GeneID" id="19271661"/>
<dbReference type="Pfam" id="PF07859">
    <property type="entry name" value="Abhydrolase_3"/>
    <property type="match status" value="1"/>
</dbReference>
<name>W3X8Z5_PESFW</name>
<dbReference type="RefSeq" id="XP_007833420.1">
    <property type="nucleotide sequence ID" value="XM_007835229.1"/>
</dbReference>
<organism evidence="4 5">
    <name type="scientific">Pestalotiopsis fici (strain W106-1 / CGMCC3.15140)</name>
    <dbReference type="NCBI Taxonomy" id="1229662"/>
    <lineage>
        <taxon>Eukaryota</taxon>
        <taxon>Fungi</taxon>
        <taxon>Dikarya</taxon>
        <taxon>Ascomycota</taxon>
        <taxon>Pezizomycotina</taxon>
        <taxon>Sordariomycetes</taxon>
        <taxon>Xylariomycetidae</taxon>
        <taxon>Amphisphaeriales</taxon>
        <taxon>Sporocadaceae</taxon>
        <taxon>Pestalotiopsis</taxon>
    </lineage>
</organism>
<dbReference type="SUPFAM" id="SSF53474">
    <property type="entry name" value="alpha/beta-Hydrolases"/>
    <property type="match status" value="1"/>
</dbReference>
<dbReference type="Proteomes" id="UP000030651">
    <property type="component" value="Unassembled WGS sequence"/>
</dbReference>
<dbReference type="InterPro" id="IPR013094">
    <property type="entry name" value="AB_hydrolase_3"/>
</dbReference>
<dbReference type="STRING" id="1229662.W3X8Z5"/>
<keyword evidence="5" id="KW-1185">Reference proteome</keyword>
<evidence type="ECO:0000256" key="2">
    <source>
        <dbReference type="ARBA" id="ARBA00022801"/>
    </source>
</evidence>
<dbReference type="InParanoid" id="W3X8Z5"/>